<dbReference type="STRING" id="154981.AKJ29_16585"/>
<protein>
    <recommendedName>
        <fullName evidence="3">Phage tail protein</fullName>
    </recommendedName>
</protein>
<proteinExistence type="predicted"/>
<name>A0A0N8IBW6_9RHOB</name>
<dbReference type="RefSeq" id="WP_055188313.1">
    <property type="nucleotide sequence ID" value="NZ_FPBS01000001.1"/>
</dbReference>
<evidence type="ECO:0000313" key="1">
    <source>
        <dbReference type="EMBL" id="KPN64251.1"/>
    </source>
</evidence>
<dbReference type="Proteomes" id="UP000050471">
    <property type="component" value="Unassembled WGS sequence"/>
</dbReference>
<reference evidence="1 2" key="1">
    <citation type="submission" date="2015-09" db="EMBL/GenBank/DDBJ databases">
        <title>Draft genome sequence of Aliiroseovarius crassostreae CV919-312TSm, the causative agent of Roseovarius Oyster Disease (formerly Juvenile Oyster Disease).</title>
        <authorList>
            <person name="Kessner L."/>
            <person name="Spinard E."/>
            <person name="Nelson D."/>
        </authorList>
    </citation>
    <scope>NUCLEOTIDE SEQUENCE [LARGE SCALE GENOMIC DNA]</scope>
    <source>
        <strain evidence="1 2">CV919-312</strain>
    </source>
</reference>
<evidence type="ECO:0000313" key="2">
    <source>
        <dbReference type="Proteomes" id="UP000050471"/>
    </source>
</evidence>
<keyword evidence="2" id="KW-1185">Reference proteome</keyword>
<evidence type="ECO:0008006" key="3">
    <source>
        <dbReference type="Google" id="ProtNLM"/>
    </source>
</evidence>
<dbReference type="AlphaFoldDB" id="A0A0N8IBW6"/>
<organism evidence="1 2">
    <name type="scientific">Aliiroseovarius crassostreae</name>
    <dbReference type="NCBI Taxonomy" id="154981"/>
    <lineage>
        <taxon>Bacteria</taxon>
        <taxon>Pseudomonadati</taxon>
        <taxon>Pseudomonadota</taxon>
        <taxon>Alphaproteobacteria</taxon>
        <taxon>Rhodobacterales</taxon>
        <taxon>Paracoccaceae</taxon>
        <taxon>Aliiroseovarius</taxon>
    </lineage>
</organism>
<accession>A0A0N8IBW6</accession>
<dbReference type="Pfam" id="PF09684">
    <property type="entry name" value="Tail_P2_I"/>
    <property type="match status" value="1"/>
</dbReference>
<dbReference type="NCBIfam" id="TIGR01634">
    <property type="entry name" value="tail_P2_I"/>
    <property type="match status" value="1"/>
</dbReference>
<dbReference type="EMBL" id="LKBA01000004">
    <property type="protein sequence ID" value="KPN64251.1"/>
    <property type="molecule type" value="Genomic_DNA"/>
</dbReference>
<comment type="caution">
    <text evidence="1">The sequence shown here is derived from an EMBL/GenBank/DDBJ whole genome shotgun (WGS) entry which is preliminary data.</text>
</comment>
<sequence>MPFDQSAISKSSTRFERAMERCVRAVFDFPTVLETLWNADTCPVEALPFLAHAYSANFFDPQWPEDLQRAMLRNSRELHLWMGTRKGLKLALKYAGYGDAVVVEGKSALVGADWVVAGPEQSVGGPQSWNEFWVIVRQEITPDQLRYLAGIIEAVAPLFCDLTRVMVDRVNYAVGEPWSVGTETVWVGSTFNIGDLNA</sequence>
<gene>
    <name evidence="1" type="ORF">AKJ29_16585</name>
</gene>
<dbReference type="InterPro" id="IPR006521">
    <property type="entry name" value="Tail_protein_I"/>
</dbReference>